<protein>
    <submittedName>
        <fullName evidence="1">Uncharacterized protein</fullName>
    </submittedName>
</protein>
<dbReference type="AlphaFoldDB" id="A0A0C1QMA9"/>
<evidence type="ECO:0000313" key="1">
    <source>
        <dbReference type="EMBL" id="KIE06664.1"/>
    </source>
</evidence>
<gene>
    <name evidence="1" type="ORF">DA73_0235700</name>
</gene>
<proteinExistence type="predicted"/>
<reference evidence="1" key="1">
    <citation type="journal article" date="2015" name="Genome Announc.">
        <title>Draft Genome Sequence of Tolypothrix boutellei Strain VB521301.</title>
        <authorList>
            <person name="Chandrababunaidu M.M."/>
            <person name="Singh D."/>
            <person name="Sen D."/>
            <person name="Bhan S."/>
            <person name="Das S."/>
            <person name="Gupta A."/>
            <person name="Adhikary S.P."/>
            <person name="Tripathy S."/>
        </authorList>
    </citation>
    <scope>NUCLEOTIDE SEQUENCE</scope>
    <source>
        <strain evidence="1">VB521301</strain>
    </source>
</reference>
<name>A0A0C1QMA9_9CYAN</name>
<accession>A0A0C1QMA9</accession>
<sequence length="159" mass="16945">MLSVRSLLLRRRRVRPVGEDVGLLNDIRIGGRLATRDAVDVLHPFDDVAPQRVLAGEAAAAVAEADEELAVGAVRVAGAGGADAAPLIDFLAEFRRQIPILGAARAGTRRVTRLRHEAVDHAVPLDAVVEALAGELFHPLDVLRRQVGAHGDEHPAGFK</sequence>
<dbReference type="EMBL" id="JHEG02000059">
    <property type="protein sequence ID" value="KIE06664.1"/>
    <property type="molecule type" value="Genomic_DNA"/>
</dbReference>
<comment type="caution">
    <text evidence="1">The sequence shown here is derived from an EMBL/GenBank/DDBJ whole genome shotgun (WGS) entry which is preliminary data.</text>
</comment>
<organism evidence="1">
    <name type="scientific">Tolypothrix bouteillei VB521301</name>
    <dbReference type="NCBI Taxonomy" id="1479485"/>
    <lineage>
        <taxon>Bacteria</taxon>
        <taxon>Bacillati</taxon>
        <taxon>Cyanobacteriota</taxon>
        <taxon>Cyanophyceae</taxon>
        <taxon>Nostocales</taxon>
        <taxon>Tolypothrichaceae</taxon>
        <taxon>Tolypothrix</taxon>
    </lineage>
</organism>